<gene>
    <name evidence="1" type="ordered locus">Hneap_1400</name>
</gene>
<sequence>MSTIEDIELEHHRAQMLHDMRSLVEKYRAIFDWDVPGVNQAEADRLIIQALRDALSDVASDLPSAASKS</sequence>
<dbReference type="RefSeq" id="WP_012824268.1">
    <property type="nucleotide sequence ID" value="NC_013422.1"/>
</dbReference>
<dbReference type="eggNOG" id="ENOG5033G8J">
    <property type="taxonomic scope" value="Bacteria"/>
</dbReference>
<dbReference type="KEGG" id="hna:Hneap_1400"/>
<dbReference type="HOGENOM" id="CLU_206301_0_0_6"/>
<dbReference type="OrthoDB" id="5740743at2"/>
<dbReference type="AlphaFoldDB" id="D0L0L1"/>
<protein>
    <submittedName>
        <fullName evidence="1">Uncharacterized protein</fullName>
    </submittedName>
</protein>
<reference evidence="1 2" key="1">
    <citation type="submission" date="2009-10" db="EMBL/GenBank/DDBJ databases">
        <title>Complete sequence of Halothiobacillus neapolitanus c2.</title>
        <authorList>
            <consortium name="US DOE Joint Genome Institute"/>
            <person name="Lucas S."/>
            <person name="Copeland A."/>
            <person name="Lapidus A."/>
            <person name="Glavina del Rio T."/>
            <person name="Tice H."/>
            <person name="Bruce D."/>
            <person name="Goodwin L."/>
            <person name="Pitluck S."/>
            <person name="Davenport K."/>
            <person name="Brettin T."/>
            <person name="Detter J.C."/>
            <person name="Han C."/>
            <person name="Tapia R."/>
            <person name="Larimer F."/>
            <person name="Land M."/>
            <person name="Hauser L."/>
            <person name="Kyrpides N."/>
            <person name="Mikhailova N."/>
            <person name="Kerfeld C."/>
            <person name="Cannon G."/>
            <person name="Heinhort S."/>
        </authorList>
    </citation>
    <scope>NUCLEOTIDE SEQUENCE [LARGE SCALE GENOMIC DNA]</scope>
    <source>
        <strain evidence="2">ATCC 23641 / c2</strain>
    </source>
</reference>
<organism evidence="1 2">
    <name type="scientific">Halothiobacillus neapolitanus (strain ATCC 23641 / DSM 15147 / CIP 104769 / NCIMB 8539 / c2)</name>
    <name type="common">Thiobacillus neapolitanus</name>
    <dbReference type="NCBI Taxonomy" id="555778"/>
    <lineage>
        <taxon>Bacteria</taxon>
        <taxon>Pseudomonadati</taxon>
        <taxon>Pseudomonadota</taxon>
        <taxon>Gammaproteobacteria</taxon>
        <taxon>Chromatiales</taxon>
        <taxon>Halothiobacillaceae</taxon>
        <taxon>Halothiobacillus</taxon>
    </lineage>
</organism>
<dbReference type="STRING" id="555778.Hneap_1400"/>
<dbReference type="Proteomes" id="UP000009102">
    <property type="component" value="Chromosome"/>
</dbReference>
<dbReference type="EMBL" id="CP001801">
    <property type="protein sequence ID" value="ACX96234.1"/>
    <property type="molecule type" value="Genomic_DNA"/>
</dbReference>
<keyword evidence="2" id="KW-1185">Reference proteome</keyword>
<accession>D0L0L1</accession>
<evidence type="ECO:0000313" key="1">
    <source>
        <dbReference type="EMBL" id="ACX96234.1"/>
    </source>
</evidence>
<name>D0L0L1_HALNC</name>
<proteinExistence type="predicted"/>
<evidence type="ECO:0000313" key="2">
    <source>
        <dbReference type="Proteomes" id="UP000009102"/>
    </source>
</evidence>